<dbReference type="PANTHER" id="PTHR31635">
    <property type="entry name" value="REVERSE TRANSCRIPTASE DOMAIN-CONTAINING PROTEIN-RELATED"/>
    <property type="match status" value="1"/>
</dbReference>
<name>A0AAD1R3Q9_PELCU</name>
<reference evidence="1" key="1">
    <citation type="submission" date="2022-03" db="EMBL/GenBank/DDBJ databases">
        <authorList>
            <person name="Alioto T."/>
            <person name="Alioto T."/>
            <person name="Gomez Garrido J."/>
        </authorList>
    </citation>
    <scope>NUCLEOTIDE SEQUENCE</scope>
</reference>
<sequence length="221" mass="25464">MVILPKIQYLFRTLPLRLPKKYLMELQNVINDFVWDNKKPRVSKATMYKPHAQGGMGLPELAGYYRAAHIAPLIAATHSQVPTAWAKLEERQARKIPIQTLAWLPKTHRPKASELLPTTALTLSIWDSYRKKRGATNLLSPAMPLETLRQLIPDFNYKLWQRHGITTISHIMQGNNPKSFSELRTEFKLPNTAAFSYLQLQSWIRIHTPTQPADPPNLHWT</sequence>
<evidence type="ECO:0000313" key="2">
    <source>
        <dbReference type="Proteomes" id="UP001295444"/>
    </source>
</evidence>
<dbReference type="Proteomes" id="UP001295444">
    <property type="component" value="Chromosome 01"/>
</dbReference>
<dbReference type="AlphaFoldDB" id="A0AAD1R3Q9"/>
<dbReference type="EMBL" id="OW240912">
    <property type="protein sequence ID" value="CAH2223096.1"/>
    <property type="molecule type" value="Genomic_DNA"/>
</dbReference>
<proteinExistence type="predicted"/>
<evidence type="ECO:0000313" key="1">
    <source>
        <dbReference type="EMBL" id="CAH2223096.1"/>
    </source>
</evidence>
<accession>A0AAD1R3Q9</accession>
<gene>
    <name evidence="1" type="ORF">PECUL_23A015703</name>
</gene>
<protein>
    <submittedName>
        <fullName evidence="1">Uncharacterized protein</fullName>
    </submittedName>
</protein>
<keyword evidence="2" id="KW-1185">Reference proteome</keyword>
<organism evidence="1 2">
    <name type="scientific">Pelobates cultripes</name>
    <name type="common">Western spadefoot toad</name>
    <dbReference type="NCBI Taxonomy" id="61616"/>
    <lineage>
        <taxon>Eukaryota</taxon>
        <taxon>Metazoa</taxon>
        <taxon>Chordata</taxon>
        <taxon>Craniata</taxon>
        <taxon>Vertebrata</taxon>
        <taxon>Euteleostomi</taxon>
        <taxon>Amphibia</taxon>
        <taxon>Batrachia</taxon>
        <taxon>Anura</taxon>
        <taxon>Pelobatoidea</taxon>
        <taxon>Pelobatidae</taxon>
        <taxon>Pelobates</taxon>
    </lineage>
</organism>
<dbReference type="PANTHER" id="PTHR31635:SF196">
    <property type="entry name" value="REVERSE TRANSCRIPTASE DOMAIN-CONTAINING PROTEIN-RELATED"/>
    <property type="match status" value="1"/>
</dbReference>